<dbReference type="AlphaFoldDB" id="A0A8H5KF89"/>
<feature type="region of interest" description="Disordered" evidence="2">
    <location>
        <begin position="604"/>
        <end position="629"/>
    </location>
</feature>
<feature type="region of interest" description="Disordered" evidence="2">
    <location>
        <begin position="351"/>
        <end position="436"/>
    </location>
</feature>
<dbReference type="Proteomes" id="UP000544095">
    <property type="component" value="Unassembled WGS sequence"/>
</dbReference>
<feature type="compositionally biased region" description="Low complexity" evidence="2">
    <location>
        <begin position="393"/>
        <end position="409"/>
    </location>
</feature>
<feature type="domain" description="UBC core" evidence="3">
    <location>
        <begin position="5"/>
        <end position="155"/>
    </location>
</feature>
<feature type="compositionally biased region" description="Polar residues" evidence="2">
    <location>
        <begin position="469"/>
        <end position="478"/>
    </location>
</feature>
<keyword evidence="1" id="KW-0833">Ubl conjugation pathway</keyword>
<dbReference type="Gene3D" id="3.10.110.10">
    <property type="entry name" value="Ubiquitin Conjugating Enzyme"/>
    <property type="match status" value="1"/>
</dbReference>
<feature type="compositionally biased region" description="Basic and acidic residues" evidence="2">
    <location>
        <begin position="410"/>
        <end position="426"/>
    </location>
</feature>
<gene>
    <name evidence="4" type="ORF">FPANT_12529</name>
</gene>
<dbReference type="PROSITE" id="PS50127">
    <property type="entry name" value="UBC_2"/>
    <property type="match status" value="1"/>
</dbReference>
<feature type="compositionally biased region" description="Polar residues" evidence="2">
    <location>
        <begin position="142"/>
        <end position="154"/>
    </location>
</feature>
<feature type="compositionally biased region" description="Basic and acidic residues" evidence="2">
    <location>
        <begin position="368"/>
        <end position="378"/>
    </location>
</feature>
<dbReference type="Pfam" id="PF00179">
    <property type="entry name" value="UQ_con"/>
    <property type="match status" value="1"/>
</dbReference>
<protein>
    <submittedName>
        <fullName evidence="4">Topoisomerase ii-associated</fullName>
    </submittedName>
</protein>
<feature type="region of interest" description="Disordered" evidence="2">
    <location>
        <begin position="676"/>
        <end position="731"/>
    </location>
</feature>
<evidence type="ECO:0000256" key="1">
    <source>
        <dbReference type="ARBA" id="ARBA00022786"/>
    </source>
</evidence>
<sequence length="1157" mass="125189">MASKGATKRLTREYKTISENPPPYIVAHPSESNILEWHYIITGPEDTPYHGGQYWGTLMFPPNYPFAPPAIRMHTPSGRFQPSSRLCLSISDFHPKSFNPAWEVSTILIGLLSFMTSEEMTTGSVSSTAAERRSLAARSRWWNSTGNGTHSKTGPVQRGNIKAGDGGAKFRTEWPEVDAENWEWMTKNKVDPVSGTRLDADNSGSCRPQLGISGTSGHQTQAVVDVVNQQRDASTGWIYRNKLLVAGAAFFLYVLVARLKLNLYLLATIRRAGVLLAALAHSKPLKFSLIARRYLPRRTVNDLVHEMAPQNGNMKTRRNGGSKLSQTSKPVMPAIPLPYVKRQAASAAARANAVPVSSTVASTTIQEPDVRSPIEVKHVNGNVSAEAKKDDPAATAPSTIASGTSTSTSKAEEVADTKADAHKETKNGASDGTNTQASSCKYFRRAYCQDAPQDPSLTHHSFIAAASGSENPTTINESDNIHKNPVVSGHSDQPTPKNQVDAEVRSVDNVSVGVNEKPNGVSSKADIKTVSDNHPPSKPNKGRPPSAVPPGRYQMPPSFQPAARPMGPNMNGDMRGHRAPLPNGPPMHQPHHSNGSIHFGAFHGSTSSSPAPPSGGIAPPPGMTGPDGRPYMAPGANGFPPMMPYGAEQVPVTTFDNYGRPTMAYGPPDSFPLFPNNFGPPTPHSYHDSQASGPPDDGSVYNQFSAAPARNGVPAPEETQSANQPGRMFGGPEYPRMMPNAGPPPHMMSSMEGAEGLIGHLVQQFSTLEFADCVLELRYADERAPPVRIPGHRVILSRSTELASAIAKQPRPDPNVPSLPTILLETKSKWIRSDAFYMAVHCLYGLPLLNPAPEGMKQTAAGYNQLIDRFEFALAYAAAGHLLRWDPFMRRGCEVAVQLLNWQTVEKALEFALEDHRDEGSYDVFKYGDGSRVILNEIVSFIARNTNPTFKIDTSVTDTSSYARLPQAALTSNASTRKLSPPPIARGTSVHLGKGKGRLSQQISGIQFGDLSLTDGKVSPASDASGGSQQRTPLNAVLSRILLNLPFETLKALLEAATNKANGWQNAEAIYRVVKDTVAERERRRLQIVELVKTQQVTAWAVITRQLSSPEPRYVGLWSALGWREEILPLGPSESPALGRTWVPFVGPQASTQAAYP</sequence>
<accession>A0A8H5KF89</accession>
<evidence type="ECO:0000313" key="5">
    <source>
        <dbReference type="Proteomes" id="UP000544095"/>
    </source>
</evidence>
<keyword evidence="4" id="KW-0413">Isomerase</keyword>
<dbReference type="InterPro" id="IPR016135">
    <property type="entry name" value="UBQ-conjugating_enzyme/RWD"/>
</dbReference>
<evidence type="ECO:0000313" key="4">
    <source>
        <dbReference type="EMBL" id="KAF5573194.1"/>
    </source>
</evidence>
<feature type="region of interest" description="Disordered" evidence="2">
    <location>
        <begin position="972"/>
        <end position="991"/>
    </location>
</feature>
<dbReference type="PANTHER" id="PTHR24067">
    <property type="entry name" value="UBIQUITIN-CONJUGATING ENZYME E2"/>
    <property type="match status" value="1"/>
</dbReference>
<comment type="caution">
    <text evidence="4">The sequence shown here is derived from an EMBL/GenBank/DDBJ whole genome shotgun (WGS) entry which is preliminary data.</text>
</comment>
<evidence type="ECO:0000259" key="3">
    <source>
        <dbReference type="PROSITE" id="PS50127"/>
    </source>
</evidence>
<feature type="compositionally biased region" description="Polar residues" evidence="2">
    <location>
        <begin position="355"/>
        <end position="366"/>
    </location>
</feature>
<feature type="region of interest" description="Disordered" evidence="2">
    <location>
        <begin position="142"/>
        <end position="167"/>
    </location>
</feature>
<dbReference type="InterPro" id="IPR000608">
    <property type="entry name" value="UBC"/>
</dbReference>
<reference evidence="4 5" key="1">
    <citation type="submission" date="2020-05" db="EMBL/GenBank/DDBJ databases">
        <title>Identification and distribution of gene clusters putatively required for synthesis of sphingolipid metabolism inhibitors in phylogenetically diverse species of the filamentous fungus Fusarium.</title>
        <authorList>
            <person name="Kim H.-S."/>
            <person name="Busman M."/>
            <person name="Brown D.W."/>
            <person name="Divon H."/>
            <person name="Uhlig S."/>
            <person name="Proctor R.H."/>
        </authorList>
    </citation>
    <scope>NUCLEOTIDE SEQUENCE [LARGE SCALE GENOMIC DNA]</scope>
    <source>
        <strain evidence="4 5">NRRL 25211</strain>
    </source>
</reference>
<dbReference type="InterPro" id="IPR050113">
    <property type="entry name" value="Ub_conjugating_enzyme"/>
</dbReference>
<keyword evidence="5" id="KW-1185">Reference proteome</keyword>
<feature type="compositionally biased region" description="Pro residues" evidence="2">
    <location>
        <begin position="610"/>
        <end position="623"/>
    </location>
</feature>
<feature type="region of interest" description="Disordered" evidence="2">
    <location>
        <begin position="310"/>
        <end position="330"/>
    </location>
</feature>
<dbReference type="EMBL" id="JAAOAR010000831">
    <property type="protein sequence ID" value="KAF5573194.1"/>
    <property type="molecule type" value="Genomic_DNA"/>
</dbReference>
<feature type="compositionally biased region" description="Polar residues" evidence="2">
    <location>
        <begin position="427"/>
        <end position="436"/>
    </location>
</feature>
<dbReference type="SUPFAM" id="SSF54495">
    <property type="entry name" value="UBC-like"/>
    <property type="match status" value="1"/>
</dbReference>
<proteinExistence type="predicted"/>
<dbReference type="CDD" id="cd23799">
    <property type="entry name" value="UBCc_UBE2J"/>
    <property type="match status" value="1"/>
</dbReference>
<dbReference type="FunFam" id="3.10.110.10:FF:000058">
    <property type="entry name" value="Ubiquitin-conjugating enzyme E2 6"/>
    <property type="match status" value="1"/>
</dbReference>
<evidence type="ECO:0000256" key="2">
    <source>
        <dbReference type="SAM" id="MobiDB-lite"/>
    </source>
</evidence>
<name>A0A8H5KF89_9HYPO</name>
<organism evidence="4 5">
    <name type="scientific">Fusarium pseudoanthophilum</name>
    <dbReference type="NCBI Taxonomy" id="48495"/>
    <lineage>
        <taxon>Eukaryota</taxon>
        <taxon>Fungi</taxon>
        <taxon>Dikarya</taxon>
        <taxon>Ascomycota</taxon>
        <taxon>Pezizomycotina</taxon>
        <taxon>Sordariomycetes</taxon>
        <taxon>Hypocreomycetidae</taxon>
        <taxon>Hypocreales</taxon>
        <taxon>Nectriaceae</taxon>
        <taxon>Fusarium</taxon>
        <taxon>Fusarium fujikuroi species complex</taxon>
    </lineage>
</organism>
<feature type="region of interest" description="Disordered" evidence="2">
    <location>
        <begin position="469"/>
        <end position="585"/>
    </location>
</feature>
<dbReference type="GO" id="GO:0016853">
    <property type="term" value="F:isomerase activity"/>
    <property type="evidence" value="ECO:0007669"/>
    <property type="project" value="UniProtKB-KW"/>
</dbReference>
<dbReference type="SMART" id="SM00212">
    <property type="entry name" value="UBCc"/>
    <property type="match status" value="1"/>
</dbReference>